<gene>
    <name evidence="7" type="ORF">IC608_15065</name>
</gene>
<protein>
    <submittedName>
        <fullName evidence="7">O-antigen ligase family protein</fullName>
    </submittedName>
</protein>
<feature type="transmembrane region" description="Helical" evidence="5">
    <location>
        <begin position="382"/>
        <end position="398"/>
    </location>
</feature>
<organism evidence="7 8">
    <name type="scientific">Devosia oryzisoli</name>
    <dbReference type="NCBI Taxonomy" id="2774138"/>
    <lineage>
        <taxon>Bacteria</taxon>
        <taxon>Pseudomonadati</taxon>
        <taxon>Pseudomonadota</taxon>
        <taxon>Alphaproteobacteria</taxon>
        <taxon>Hyphomicrobiales</taxon>
        <taxon>Devosiaceae</taxon>
        <taxon>Devosia</taxon>
    </lineage>
</organism>
<feature type="transmembrane region" description="Helical" evidence="5">
    <location>
        <begin position="212"/>
        <end position="227"/>
    </location>
</feature>
<evidence type="ECO:0000256" key="1">
    <source>
        <dbReference type="ARBA" id="ARBA00004141"/>
    </source>
</evidence>
<feature type="transmembrane region" description="Helical" evidence="5">
    <location>
        <begin position="187"/>
        <end position="205"/>
    </location>
</feature>
<name>A0A927FXW5_9HYPH</name>
<evidence type="ECO:0000256" key="3">
    <source>
        <dbReference type="ARBA" id="ARBA00022989"/>
    </source>
</evidence>
<keyword evidence="8" id="KW-1185">Reference proteome</keyword>
<dbReference type="RefSeq" id="WP_191777213.1">
    <property type="nucleotide sequence ID" value="NZ_JACYFU010000004.1"/>
</dbReference>
<feature type="domain" description="O-antigen ligase-related" evidence="6">
    <location>
        <begin position="219"/>
        <end position="360"/>
    </location>
</feature>
<feature type="transmembrane region" description="Helical" evidence="5">
    <location>
        <begin position="62"/>
        <end position="81"/>
    </location>
</feature>
<accession>A0A927FXW5</accession>
<evidence type="ECO:0000313" key="7">
    <source>
        <dbReference type="EMBL" id="MBD8066793.1"/>
    </source>
</evidence>
<dbReference type="EMBL" id="JACYFU010000004">
    <property type="protein sequence ID" value="MBD8066793.1"/>
    <property type="molecule type" value="Genomic_DNA"/>
</dbReference>
<dbReference type="AlphaFoldDB" id="A0A927FXW5"/>
<comment type="caution">
    <text evidence="7">The sequence shown here is derived from an EMBL/GenBank/DDBJ whole genome shotgun (WGS) entry which is preliminary data.</text>
</comment>
<feature type="transmembrane region" description="Helical" evidence="5">
    <location>
        <begin position="410"/>
        <end position="431"/>
    </location>
</feature>
<comment type="subcellular location">
    <subcellularLocation>
        <location evidence="1">Membrane</location>
        <topology evidence="1">Multi-pass membrane protein</topology>
    </subcellularLocation>
</comment>
<reference evidence="7" key="1">
    <citation type="submission" date="2020-09" db="EMBL/GenBank/DDBJ databases">
        <title>Genome seq and assembly of Devosia sp.</title>
        <authorList>
            <person name="Chhetri G."/>
        </authorList>
    </citation>
    <scope>NUCLEOTIDE SEQUENCE</scope>
    <source>
        <strain evidence="7">PTR5</strain>
    </source>
</reference>
<dbReference type="PANTHER" id="PTHR37422:SF13">
    <property type="entry name" value="LIPOPOLYSACCHARIDE BIOSYNTHESIS PROTEIN PA4999-RELATED"/>
    <property type="match status" value="1"/>
</dbReference>
<evidence type="ECO:0000256" key="5">
    <source>
        <dbReference type="SAM" id="Phobius"/>
    </source>
</evidence>
<dbReference type="GO" id="GO:0016874">
    <property type="term" value="F:ligase activity"/>
    <property type="evidence" value="ECO:0007669"/>
    <property type="project" value="UniProtKB-KW"/>
</dbReference>
<proteinExistence type="predicted"/>
<feature type="transmembrane region" description="Helical" evidence="5">
    <location>
        <begin position="114"/>
        <end position="133"/>
    </location>
</feature>
<evidence type="ECO:0000313" key="8">
    <source>
        <dbReference type="Proteomes" id="UP000654108"/>
    </source>
</evidence>
<keyword evidence="4 5" id="KW-0472">Membrane</keyword>
<dbReference type="InterPro" id="IPR007016">
    <property type="entry name" value="O-antigen_ligase-rel_domated"/>
</dbReference>
<feature type="transmembrane region" description="Helical" evidence="5">
    <location>
        <begin position="352"/>
        <end position="370"/>
    </location>
</feature>
<dbReference type="Pfam" id="PF04932">
    <property type="entry name" value="Wzy_C"/>
    <property type="match status" value="1"/>
</dbReference>
<keyword evidence="7" id="KW-0436">Ligase</keyword>
<dbReference type="InterPro" id="IPR051533">
    <property type="entry name" value="WaaL-like"/>
</dbReference>
<keyword evidence="3 5" id="KW-1133">Transmembrane helix</keyword>
<sequence>MAQDFLVTPAAPAYPRSGPATPTWAERYAAIGLFGVFFMSLVMLHVIQRLRPGDELSGDGDVLRQAGYVLAFIWTIAALRVPANLQRLLVIPASFIALLVWCWISLSWSVEPAIAFRRLVLTTIIVITIFLAVDRAGTHRSITVIRNLLLAVLVANYVAVFIIPTGVHLPGESGDTNLVGNWRGFMLHKNFAGPTAAITILFLAFGGRGINRWVKLGLVAAAAYFLYRTHSKTSLGLLVPALLLGWTYLAFGARRLRLVVPFLVLAVIIALVGYGGELAAIIDINETPDALSGRGSIWPILIEYANAHPVTGAGFGSFWNIGPDSPVFGLAASWVATLGNGHNGYLDTLTQLGYPGLIMAAGAVVLLPGWRLVTDTRIHDTTGALLLSLLVFCAFHNLTETSLLDRDVGIWLFMVFVVAGIGKASREGALVRSGLPRGQRDVAQ</sequence>
<evidence type="ECO:0000259" key="6">
    <source>
        <dbReference type="Pfam" id="PF04932"/>
    </source>
</evidence>
<feature type="transmembrane region" description="Helical" evidence="5">
    <location>
        <begin position="233"/>
        <end position="251"/>
    </location>
</feature>
<feature type="transmembrane region" description="Helical" evidence="5">
    <location>
        <begin position="145"/>
        <end position="167"/>
    </location>
</feature>
<dbReference type="PANTHER" id="PTHR37422">
    <property type="entry name" value="TEICHURONIC ACID BIOSYNTHESIS PROTEIN TUAE"/>
    <property type="match status" value="1"/>
</dbReference>
<keyword evidence="2 5" id="KW-0812">Transmembrane</keyword>
<evidence type="ECO:0000256" key="4">
    <source>
        <dbReference type="ARBA" id="ARBA00023136"/>
    </source>
</evidence>
<feature type="transmembrane region" description="Helical" evidence="5">
    <location>
        <begin position="28"/>
        <end position="47"/>
    </location>
</feature>
<dbReference type="Proteomes" id="UP000654108">
    <property type="component" value="Unassembled WGS sequence"/>
</dbReference>
<dbReference type="GO" id="GO:0016020">
    <property type="term" value="C:membrane"/>
    <property type="evidence" value="ECO:0007669"/>
    <property type="project" value="UniProtKB-SubCell"/>
</dbReference>
<feature type="transmembrane region" description="Helical" evidence="5">
    <location>
        <begin position="88"/>
        <end position="108"/>
    </location>
</feature>
<evidence type="ECO:0000256" key="2">
    <source>
        <dbReference type="ARBA" id="ARBA00022692"/>
    </source>
</evidence>
<feature type="transmembrane region" description="Helical" evidence="5">
    <location>
        <begin position="258"/>
        <end position="282"/>
    </location>
</feature>